<keyword evidence="2" id="KW-1185">Reference proteome</keyword>
<dbReference type="EMBL" id="CAJVPT010064833">
    <property type="protein sequence ID" value="CAG8770948.1"/>
    <property type="molecule type" value="Genomic_DNA"/>
</dbReference>
<dbReference type="Proteomes" id="UP000789525">
    <property type="component" value="Unassembled WGS sequence"/>
</dbReference>
<evidence type="ECO:0000313" key="1">
    <source>
        <dbReference type="EMBL" id="CAG8770948.1"/>
    </source>
</evidence>
<proteinExistence type="predicted"/>
<comment type="caution">
    <text evidence="1">The sequence shown here is derived from an EMBL/GenBank/DDBJ whole genome shotgun (WGS) entry which is preliminary data.</text>
</comment>
<protein>
    <submittedName>
        <fullName evidence="1">4517_t:CDS:1</fullName>
    </submittedName>
</protein>
<sequence>MVNVTDLMVLGAPNSHPHALSNEKFNEIFTPDRPIHFSYHGYPIELAGLLFGRPNLERVSMEGYREEGTTTTPLAMMVLNQVSRYDVAKVAITAARKVNDKVDPVADKLLQQIDKQVDDFWKYIKETGK</sequence>
<feature type="non-terminal residue" evidence="1">
    <location>
        <position position="129"/>
    </location>
</feature>
<evidence type="ECO:0000313" key="2">
    <source>
        <dbReference type="Proteomes" id="UP000789525"/>
    </source>
</evidence>
<name>A0ACA9QZQ4_9GLOM</name>
<reference evidence="1" key="1">
    <citation type="submission" date="2021-06" db="EMBL/GenBank/DDBJ databases">
        <authorList>
            <person name="Kallberg Y."/>
            <person name="Tangrot J."/>
            <person name="Rosling A."/>
        </authorList>
    </citation>
    <scope>NUCLEOTIDE SEQUENCE</scope>
    <source>
        <strain evidence="1">CL356</strain>
    </source>
</reference>
<organism evidence="1 2">
    <name type="scientific">Acaulospora colombiana</name>
    <dbReference type="NCBI Taxonomy" id="27376"/>
    <lineage>
        <taxon>Eukaryota</taxon>
        <taxon>Fungi</taxon>
        <taxon>Fungi incertae sedis</taxon>
        <taxon>Mucoromycota</taxon>
        <taxon>Glomeromycotina</taxon>
        <taxon>Glomeromycetes</taxon>
        <taxon>Diversisporales</taxon>
        <taxon>Acaulosporaceae</taxon>
        <taxon>Acaulospora</taxon>
    </lineage>
</organism>
<gene>
    <name evidence="1" type="ORF">ACOLOM_LOCUS13784</name>
</gene>
<accession>A0ACA9QZQ4</accession>